<keyword evidence="7" id="KW-0418">Kinase</keyword>
<reference evidence="11 12" key="1">
    <citation type="journal article" date="2016" name="Nat. Commun.">
        <title>Thousands of microbial genomes shed light on interconnected biogeochemical processes in an aquifer system.</title>
        <authorList>
            <person name="Anantharaman K."/>
            <person name="Brown C.T."/>
            <person name="Hug L.A."/>
            <person name="Sharon I."/>
            <person name="Castelle C.J."/>
            <person name="Probst A.J."/>
            <person name="Thomas B.C."/>
            <person name="Singh A."/>
            <person name="Wilkins M.J."/>
            <person name="Karaoz U."/>
            <person name="Brodie E.L."/>
            <person name="Williams K.H."/>
            <person name="Hubbard S.S."/>
            <person name="Banfield J.F."/>
        </authorList>
    </citation>
    <scope>NUCLEOTIDE SEQUENCE [LARGE SCALE GENOMIC DNA]</scope>
</reference>
<dbReference type="GO" id="GO:0005737">
    <property type="term" value="C:cytoplasm"/>
    <property type="evidence" value="ECO:0007669"/>
    <property type="project" value="UniProtKB-SubCell"/>
</dbReference>
<dbReference type="Proteomes" id="UP000177579">
    <property type="component" value="Unassembled WGS sequence"/>
</dbReference>
<evidence type="ECO:0000256" key="4">
    <source>
        <dbReference type="ARBA" id="ARBA00022490"/>
    </source>
</evidence>
<dbReference type="InterPro" id="IPR011994">
    <property type="entry name" value="Cytidylate_kinase_dom"/>
</dbReference>
<dbReference type="GO" id="GO:0036430">
    <property type="term" value="F:CMP kinase activity"/>
    <property type="evidence" value="ECO:0007669"/>
    <property type="project" value="RHEA"/>
</dbReference>
<evidence type="ECO:0000256" key="3">
    <source>
        <dbReference type="ARBA" id="ARBA00012906"/>
    </source>
</evidence>
<comment type="catalytic activity">
    <reaction evidence="10">
        <text>CMP + ATP = CDP + ADP</text>
        <dbReference type="Rhea" id="RHEA:11600"/>
        <dbReference type="ChEBI" id="CHEBI:30616"/>
        <dbReference type="ChEBI" id="CHEBI:58069"/>
        <dbReference type="ChEBI" id="CHEBI:60377"/>
        <dbReference type="ChEBI" id="CHEBI:456216"/>
        <dbReference type="EC" id="2.7.4.25"/>
    </reaction>
</comment>
<protein>
    <recommendedName>
        <fullName evidence="3">(d)CMP kinase</fullName>
        <ecNumber evidence="3">2.7.4.25</ecNumber>
    </recommendedName>
</protein>
<gene>
    <name evidence="11" type="ORF">A2531_06735</name>
</gene>
<dbReference type="GO" id="GO:0036431">
    <property type="term" value="F:dCMP kinase activity"/>
    <property type="evidence" value="ECO:0007669"/>
    <property type="project" value="InterPro"/>
</dbReference>
<dbReference type="Gene3D" id="3.40.50.300">
    <property type="entry name" value="P-loop containing nucleotide triphosphate hydrolases"/>
    <property type="match status" value="1"/>
</dbReference>
<dbReference type="Pfam" id="PF13189">
    <property type="entry name" value="Cytidylate_kin2"/>
    <property type="match status" value="1"/>
</dbReference>
<dbReference type="SUPFAM" id="SSF52540">
    <property type="entry name" value="P-loop containing nucleoside triphosphate hydrolases"/>
    <property type="match status" value="1"/>
</dbReference>
<keyword evidence="6" id="KW-0547">Nucleotide-binding</keyword>
<dbReference type="EMBL" id="MFGO01000020">
    <property type="protein sequence ID" value="OGF40784.1"/>
    <property type="molecule type" value="Genomic_DNA"/>
</dbReference>
<dbReference type="InterPro" id="IPR011892">
    <property type="entry name" value="Cyt_kin_arch"/>
</dbReference>
<evidence type="ECO:0000256" key="10">
    <source>
        <dbReference type="ARBA" id="ARBA00048478"/>
    </source>
</evidence>
<evidence type="ECO:0000256" key="7">
    <source>
        <dbReference type="ARBA" id="ARBA00022777"/>
    </source>
</evidence>
<evidence type="ECO:0000256" key="5">
    <source>
        <dbReference type="ARBA" id="ARBA00022679"/>
    </source>
</evidence>
<proteinExistence type="inferred from homology"/>
<dbReference type="NCBIfam" id="TIGR02173">
    <property type="entry name" value="cyt_kin_arch"/>
    <property type="match status" value="1"/>
</dbReference>
<dbReference type="CDD" id="cd02020">
    <property type="entry name" value="CMPK"/>
    <property type="match status" value="1"/>
</dbReference>
<sequence length="176" mass="20422">MIISISGTAGSGKSTVAKGLAKKLKFKHYSMGDLQREVAEEMGVSIVELGELEKTDPSIDRMIDKKQRELGKKEDNFVIDAWLAPFFIPHAIKFFLDADIGERAKRRVVAKRTTESYQRQEDAERAIAQRENTNRERWIKFYGFDFREKKNYDYIIDTTNSNVREVLKKVNELLKK</sequence>
<dbReference type="InterPro" id="IPR027417">
    <property type="entry name" value="P-loop_NTPase"/>
</dbReference>
<name>A0A1F5TPR1_9BACT</name>
<keyword evidence="5" id="KW-0808">Transferase</keyword>
<evidence type="ECO:0000256" key="2">
    <source>
        <dbReference type="ARBA" id="ARBA00011005"/>
    </source>
</evidence>
<comment type="catalytic activity">
    <reaction evidence="9">
        <text>dCMP + ATP = dCDP + ADP</text>
        <dbReference type="Rhea" id="RHEA:25094"/>
        <dbReference type="ChEBI" id="CHEBI:30616"/>
        <dbReference type="ChEBI" id="CHEBI:57566"/>
        <dbReference type="ChEBI" id="CHEBI:58593"/>
        <dbReference type="ChEBI" id="CHEBI:456216"/>
        <dbReference type="EC" id="2.7.4.25"/>
    </reaction>
</comment>
<evidence type="ECO:0000256" key="9">
    <source>
        <dbReference type="ARBA" id="ARBA00047615"/>
    </source>
</evidence>
<comment type="similarity">
    <text evidence="2">Belongs to the cytidylate kinase family. Type 2 subfamily.</text>
</comment>
<evidence type="ECO:0000313" key="12">
    <source>
        <dbReference type="Proteomes" id="UP000177579"/>
    </source>
</evidence>
<evidence type="ECO:0000256" key="1">
    <source>
        <dbReference type="ARBA" id="ARBA00004496"/>
    </source>
</evidence>
<keyword evidence="4" id="KW-0963">Cytoplasm</keyword>
<keyword evidence="8" id="KW-0067">ATP-binding</keyword>
<comment type="caution">
    <text evidence="11">The sequence shown here is derived from an EMBL/GenBank/DDBJ whole genome shotgun (WGS) entry which is preliminary data.</text>
</comment>
<accession>A0A1F5TPR1</accession>
<dbReference type="AlphaFoldDB" id="A0A1F5TPR1"/>
<comment type="subcellular location">
    <subcellularLocation>
        <location evidence="1">Cytoplasm</location>
    </subcellularLocation>
</comment>
<organism evidence="11 12">
    <name type="scientific">Candidatus Falkowbacteria bacterium RIFOXYD2_FULL_34_120</name>
    <dbReference type="NCBI Taxonomy" id="1798007"/>
    <lineage>
        <taxon>Bacteria</taxon>
        <taxon>Candidatus Falkowiibacteriota</taxon>
    </lineage>
</organism>
<evidence type="ECO:0000256" key="8">
    <source>
        <dbReference type="ARBA" id="ARBA00022840"/>
    </source>
</evidence>
<evidence type="ECO:0000256" key="6">
    <source>
        <dbReference type="ARBA" id="ARBA00022741"/>
    </source>
</evidence>
<dbReference type="EC" id="2.7.4.25" evidence="3"/>
<dbReference type="GO" id="GO:0005524">
    <property type="term" value="F:ATP binding"/>
    <property type="evidence" value="ECO:0007669"/>
    <property type="project" value="UniProtKB-KW"/>
</dbReference>
<evidence type="ECO:0000313" key="11">
    <source>
        <dbReference type="EMBL" id="OGF40784.1"/>
    </source>
</evidence>